<dbReference type="Proteomes" id="UP001283361">
    <property type="component" value="Unassembled WGS sequence"/>
</dbReference>
<dbReference type="EMBL" id="JAWDGP010002710">
    <property type="protein sequence ID" value="KAK3780532.1"/>
    <property type="molecule type" value="Genomic_DNA"/>
</dbReference>
<comment type="caution">
    <text evidence="2">The sequence shown here is derived from an EMBL/GenBank/DDBJ whole genome shotgun (WGS) entry which is preliminary data.</text>
</comment>
<evidence type="ECO:0000313" key="2">
    <source>
        <dbReference type="EMBL" id="KAK3780532.1"/>
    </source>
</evidence>
<evidence type="ECO:0000313" key="3">
    <source>
        <dbReference type="Proteomes" id="UP001283361"/>
    </source>
</evidence>
<gene>
    <name evidence="2" type="ORF">RRG08_032007</name>
</gene>
<keyword evidence="3" id="KW-1185">Reference proteome</keyword>
<feature type="region of interest" description="Disordered" evidence="1">
    <location>
        <begin position="1"/>
        <end position="22"/>
    </location>
</feature>
<proteinExistence type="predicted"/>
<dbReference type="AlphaFoldDB" id="A0AAE1A3Y3"/>
<accession>A0AAE1A3Y3</accession>
<name>A0AAE1A3Y3_9GAST</name>
<sequence>MASEKPVNLKKHKKRRPSDSSGRVCIIHNSNLSNYGDVKPFTEIDWKKICDIKCIRLQSDNPKIKLSNICEQIPEAPNDFCYGYHRPCYQTFTSLRQTEKRKANEQEEYSPRKKRTLNSQGTSLLLPSDQCLFCKKKNKYVKIKQDYLVKCVTETAKMSISNAAQQKSDSRVLGIAETACLIAREAHYHESCRRDYTRNVAHTTLPTSTCNIETQSKMEEAHSQAFHYICDYVQKHIIDNATVERMTMLREKYLTYLQSKYPQEYNPNYKTEKLKQKLQKHFGEKVQFWQPEYVSATLKMINNRCSDTDSHKELNPAEKRSSERRVQKTLQGFSAFINPFEVEDGLVSLASGLKVQEDVADDFLSSGKNWERIV</sequence>
<reference evidence="2" key="1">
    <citation type="journal article" date="2023" name="G3 (Bethesda)">
        <title>A reference genome for the long-term kleptoplast-retaining sea slug Elysia crispata morphotype clarki.</title>
        <authorList>
            <person name="Eastman K.E."/>
            <person name="Pendleton A.L."/>
            <person name="Shaikh M.A."/>
            <person name="Suttiyut T."/>
            <person name="Ogas R."/>
            <person name="Tomko P."/>
            <person name="Gavelis G."/>
            <person name="Widhalm J.R."/>
            <person name="Wisecaver J.H."/>
        </authorList>
    </citation>
    <scope>NUCLEOTIDE SEQUENCE</scope>
    <source>
        <strain evidence="2">ECLA1</strain>
    </source>
</reference>
<evidence type="ECO:0000256" key="1">
    <source>
        <dbReference type="SAM" id="MobiDB-lite"/>
    </source>
</evidence>
<protein>
    <submittedName>
        <fullName evidence="2">Uncharacterized protein</fullName>
    </submittedName>
</protein>
<organism evidence="2 3">
    <name type="scientific">Elysia crispata</name>
    <name type="common">lettuce slug</name>
    <dbReference type="NCBI Taxonomy" id="231223"/>
    <lineage>
        <taxon>Eukaryota</taxon>
        <taxon>Metazoa</taxon>
        <taxon>Spiralia</taxon>
        <taxon>Lophotrochozoa</taxon>
        <taxon>Mollusca</taxon>
        <taxon>Gastropoda</taxon>
        <taxon>Heterobranchia</taxon>
        <taxon>Euthyneura</taxon>
        <taxon>Panpulmonata</taxon>
        <taxon>Sacoglossa</taxon>
        <taxon>Placobranchoidea</taxon>
        <taxon>Plakobranchidae</taxon>
        <taxon>Elysia</taxon>
    </lineage>
</organism>